<dbReference type="GO" id="GO:0005886">
    <property type="term" value="C:plasma membrane"/>
    <property type="evidence" value="ECO:0007669"/>
    <property type="project" value="UniProtKB-SubCell"/>
</dbReference>
<gene>
    <name evidence="10" type="ORF">BSZ39_05335</name>
</gene>
<reference evidence="11" key="1">
    <citation type="submission" date="2016-12" db="EMBL/GenBank/DDBJ databases">
        <authorList>
            <person name="Meng X."/>
        </authorList>
    </citation>
    <scope>NUCLEOTIDE SEQUENCE [LARGE SCALE GENOMIC DNA]</scope>
    <source>
        <strain evidence="11">DSM 19116</strain>
    </source>
</reference>
<dbReference type="GO" id="GO:0046933">
    <property type="term" value="F:proton-transporting ATP synthase activity, rotational mechanism"/>
    <property type="evidence" value="ECO:0007669"/>
    <property type="project" value="InterPro"/>
</dbReference>
<comment type="similarity">
    <text evidence="2">Belongs to the ATPase epsilon chain family.</text>
</comment>
<dbReference type="Gene3D" id="2.60.15.10">
    <property type="entry name" value="F0F1 ATP synthase delta/epsilon subunit, N-terminal"/>
    <property type="match status" value="1"/>
</dbReference>
<dbReference type="PANTHER" id="PTHR13822">
    <property type="entry name" value="ATP SYNTHASE DELTA/EPSILON CHAIN"/>
    <property type="match status" value="1"/>
</dbReference>
<comment type="caution">
    <text evidence="10">The sequence shown here is derived from an EMBL/GenBank/DDBJ whole genome shotgun (WGS) entry which is preliminary data.</text>
</comment>
<dbReference type="STRING" id="208480.SAMN02910418_00198"/>
<evidence type="ECO:0000313" key="11">
    <source>
        <dbReference type="Proteomes" id="UP000185628"/>
    </source>
</evidence>
<keyword evidence="7" id="KW-0066">ATP synthesis</keyword>
<keyword evidence="6" id="KW-0139">CF(1)</keyword>
<keyword evidence="3" id="KW-0813">Transport</keyword>
<evidence type="ECO:0000313" key="10">
    <source>
        <dbReference type="EMBL" id="OKL54201.1"/>
    </source>
</evidence>
<dbReference type="EMBL" id="MQVR01000023">
    <property type="protein sequence ID" value="OKL54201.1"/>
    <property type="molecule type" value="Genomic_DNA"/>
</dbReference>
<dbReference type="PANTHER" id="PTHR13822:SF10">
    <property type="entry name" value="ATP SYNTHASE EPSILON CHAIN, CHLOROPLASTIC"/>
    <property type="match status" value="1"/>
</dbReference>
<dbReference type="OrthoDB" id="9791445at2"/>
<keyword evidence="11" id="KW-1185">Reference proteome</keyword>
<evidence type="ECO:0000256" key="3">
    <source>
        <dbReference type="ARBA" id="ARBA00022448"/>
    </source>
</evidence>
<keyword evidence="5" id="KW-0472">Membrane</keyword>
<evidence type="ECO:0000256" key="8">
    <source>
        <dbReference type="SAM" id="MobiDB-lite"/>
    </source>
</evidence>
<dbReference type="SUPFAM" id="SSF51344">
    <property type="entry name" value="Epsilon subunit of F1F0-ATP synthase N-terminal domain"/>
    <property type="match status" value="1"/>
</dbReference>
<accession>A0A1Q5Q2Z0</accession>
<dbReference type="InterPro" id="IPR036771">
    <property type="entry name" value="ATPsynth_dsu/esu_N"/>
</dbReference>
<evidence type="ECO:0000256" key="6">
    <source>
        <dbReference type="ARBA" id="ARBA00023196"/>
    </source>
</evidence>
<dbReference type="InterPro" id="IPR001469">
    <property type="entry name" value="ATP_synth_F1_dsu/esu"/>
</dbReference>
<comment type="subcellular location">
    <subcellularLocation>
        <location evidence="1">Cell membrane</location>
        <topology evidence="1">Peripheral membrane protein</topology>
    </subcellularLocation>
</comment>
<sequence length="98" mass="10441">MKVEIVETHGVLFAGDADSVIVPAADGDLGILPGRQPVLATLREGKVRIKHDGTTESFDVVAGFVSVDDDLVQVVVDNTKPSQNEAKELAEEAAKRDE</sequence>
<evidence type="ECO:0000256" key="5">
    <source>
        <dbReference type="ARBA" id="ARBA00023136"/>
    </source>
</evidence>
<evidence type="ECO:0000259" key="9">
    <source>
        <dbReference type="Pfam" id="PF02823"/>
    </source>
</evidence>
<dbReference type="GO" id="GO:0045259">
    <property type="term" value="C:proton-transporting ATP synthase complex"/>
    <property type="evidence" value="ECO:0007669"/>
    <property type="project" value="UniProtKB-KW"/>
</dbReference>
<dbReference type="AlphaFoldDB" id="A0A1Q5Q2Z0"/>
<feature type="compositionally biased region" description="Basic and acidic residues" evidence="8">
    <location>
        <begin position="85"/>
        <end position="98"/>
    </location>
</feature>
<dbReference type="RefSeq" id="WP_073716344.1">
    <property type="nucleotide sequence ID" value="NZ_MQVR01000023.1"/>
</dbReference>
<evidence type="ECO:0000256" key="1">
    <source>
        <dbReference type="ARBA" id="ARBA00004202"/>
    </source>
</evidence>
<dbReference type="CDD" id="cd12152">
    <property type="entry name" value="F1-ATPase_delta"/>
    <property type="match status" value="1"/>
</dbReference>
<evidence type="ECO:0000256" key="7">
    <source>
        <dbReference type="ARBA" id="ARBA00023310"/>
    </source>
</evidence>
<organism evidence="10 11">
    <name type="scientific">Bowdeniella nasicola</name>
    <dbReference type="NCBI Taxonomy" id="208480"/>
    <lineage>
        <taxon>Bacteria</taxon>
        <taxon>Bacillati</taxon>
        <taxon>Actinomycetota</taxon>
        <taxon>Actinomycetes</taxon>
        <taxon>Actinomycetales</taxon>
        <taxon>Actinomycetaceae</taxon>
        <taxon>Bowdeniella</taxon>
    </lineage>
</organism>
<protein>
    <recommendedName>
        <fullName evidence="9">ATP synthase F1 complex delta/epsilon subunit N-terminal domain-containing protein</fullName>
    </recommendedName>
</protein>
<evidence type="ECO:0000256" key="4">
    <source>
        <dbReference type="ARBA" id="ARBA00023065"/>
    </source>
</evidence>
<evidence type="ECO:0000256" key="2">
    <source>
        <dbReference type="ARBA" id="ARBA00005712"/>
    </source>
</evidence>
<dbReference type="Pfam" id="PF02823">
    <property type="entry name" value="ATP-synt_DE_N"/>
    <property type="match status" value="1"/>
</dbReference>
<name>A0A1Q5Q2Z0_9ACTO</name>
<feature type="domain" description="ATP synthase F1 complex delta/epsilon subunit N-terminal" evidence="9">
    <location>
        <begin position="1"/>
        <end position="78"/>
    </location>
</feature>
<keyword evidence="4" id="KW-0406">Ion transport</keyword>
<dbReference type="Proteomes" id="UP000185628">
    <property type="component" value="Unassembled WGS sequence"/>
</dbReference>
<dbReference type="InterPro" id="IPR020546">
    <property type="entry name" value="ATP_synth_F1_dsu/esu_N"/>
</dbReference>
<proteinExistence type="inferred from homology"/>
<feature type="region of interest" description="Disordered" evidence="8">
    <location>
        <begin position="78"/>
        <end position="98"/>
    </location>
</feature>